<keyword evidence="25 33" id="KW-0472">Membrane</keyword>
<comment type="PTM">
    <text evidence="33">Palmitoylation of the transmembrane protein and of Env polyprotein (prior to its proteolytic cleavage) is essential for their association with host cell membrane lipid rafts. Palmitoylation is therefore required for envelope trafficking to classical lipid rafts, but not for viral replication.</text>
</comment>
<evidence type="ECO:0000256" key="13">
    <source>
        <dbReference type="ARBA" id="ARBA00022685"/>
    </source>
</evidence>
<feature type="chain" id="PRO_5023358050" description="Envelope glycoprotein gp160" evidence="33">
    <location>
        <begin position="32"/>
        <end position="849"/>
    </location>
</feature>
<dbReference type="GO" id="GO:0052031">
    <property type="term" value="P:symbiont-mediated perturbation of host defense response"/>
    <property type="evidence" value="ECO:0007669"/>
    <property type="project" value="UniProtKB-UniRule"/>
</dbReference>
<comment type="subunit">
    <text evidence="33">The mature envelope protein (Env) consists of a homotrimer of non-covalently associated gp120-gp41 heterodimers. The resulting complex protrudes from the virus surface as a spike. There seems to be as few as 10 spikes on the average virion. Surface protein gp120 interacts with host CD4, CCR5 and CXCR4. Gp120 also interacts with the C-type lectins CD209/DC-SIGN and CLEC4M/DC-SIGNR (collectively referred to as DC-SIGN(R)). Gp120 and gp41 interact with GalCer. Gp120 interacts with host ITGA4/ITGB7 complex; on CD4+ T-cells, this interaction results in rapid activation of integrin ITGAL/LFA-1, which facilitates efficient cell-to-cell spreading of HIV-1. Gp120 interacts with cell-associated heparan sulfate; this interaction increases virus infectivity on permissive cells and may be involved in infection of CD4- cells.</text>
</comment>
<keyword evidence="31 33" id="KW-1160">Virus entry into host cell</keyword>
<dbReference type="Gene3D" id="2.170.40.20">
    <property type="entry name" value="Human immunodeficiency virus 1, Gp160, envelope glycoprotein"/>
    <property type="match status" value="2"/>
</dbReference>
<evidence type="ECO:0000256" key="30">
    <source>
        <dbReference type="ARBA" id="ARBA00023288"/>
    </source>
</evidence>
<keyword evidence="13 33" id="KW-0165">Cleavage on pair of basic residues</keyword>
<comment type="subunit">
    <text evidence="32">The mature envelope protein (Env) consists of a homotrimer of non-covalently associated gp120-gp41 heterodimers. The resulting complex protrudes from the virus surface as a spike. There seems to be as few as 10 spikes on the average virion. Interacts with host CD4, CCR5 and CXCR4. Gp120 also interacts with the C-type lectins CD209/DC-SIGN and CLEC4M/DC-SIGNR (collectively referred to as DC-SIGN(R)). Gp120 and gp41 interact with GalCer. Gp120 interacts with host ITGA4/ITGB7 complex; on CD4+ T-cells, this interaction results in rapid activation of integrin ITGAL/LFA-1, which facilitates efficient cell-to-cell spreading of HIV-1. Gp120 interacts with cell-associated heparan sulfate; this interaction increases virus infectivity on permissive cells and may be involved in infection of CD4- cells.</text>
</comment>
<comment type="domain">
    <text evidence="33">The membrane proximal external region (MPER) present in gp41 is a tryptophan-rich region recognized by the antibodies 2F5, Z13, and 4E10. MPER seems to play a role in fusion.</text>
</comment>
<keyword evidence="20 33" id="KW-0261">Viral envelope protein</keyword>
<comment type="subcellular location">
    <subcellularLocation>
        <location evidence="3">Host cell membrane</location>
        <topology evidence="3">Peripheral membrane protein</topology>
    </subcellularLocation>
    <subcellularLocation>
        <location evidence="1">Host cell membrane</location>
        <topology evidence="1">Single-pass type I membrane protein</topology>
    </subcellularLocation>
    <subcellularLocation>
        <location evidence="2">Host endosome membrane</location>
        <topology evidence="2">Peripheral membrane protein</topology>
    </subcellularLocation>
    <subcellularLocation>
        <location evidence="5">Host endosome membrane</location>
        <topology evidence="5">Single-pass type I membrane protein</topology>
    </subcellularLocation>
    <subcellularLocation>
        <location evidence="6">Virion membrane</location>
        <topology evidence="6">Peripheral membrane protein</topology>
    </subcellularLocation>
    <subcellularLocation>
        <location evidence="4">Virion membrane</location>
        <topology evidence="4">Single-pass type I membrane protein</topology>
    </subcellularLocation>
</comment>
<evidence type="ECO:0000256" key="6">
    <source>
        <dbReference type="ARBA" id="ARBA00004650"/>
    </source>
</evidence>
<evidence type="ECO:0000256" key="1">
    <source>
        <dbReference type="ARBA" id="ARBA00004402"/>
    </source>
</evidence>
<organism evidence="38 39">
    <name type="scientific">Human immunodeficiency virus type 1</name>
    <name type="common">HIV-1</name>
    <dbReference type="NCBI Taxonomy" id="11676"/>
    <lineage>
        <taxon>Viruses</taxon>
        <taxon>Riboviria</taxon>
        <taxon>Pararnavirae</taxon>
        <taxon>Artverviricota</taxon>
        <taxon>Revtraviricetes</taxon>
        <taxon>Ortervirales</taxon>
        <taxon>Retroviridae</taxon>
        <taxon>Orthoretrovirinae</taxon>
        <taxon>Lentivirus</taxon>
        <taxon>Lentivirus humimdef1</taxon>
    </lineage>
</organism>
<protein>
    <recommendedName>
        <fullName evidence="33">Envelope glycoprotein gp160</fullName>
    </recommendedName>
    <alternativeName>
        <fullName evidence="33">Env polyprotein</fullName>
    </alternativeName>
    <component>
        <recommendedName>
            <fullName evidence="33">Surface protein gp120</fullName>
            <shortName evidence="33">SU</shortName>
        </recommendedName>
        <alternativeName>
            <fullName evidence="33">Glycoprotein 120</fullName>
            <shortName evidence="33">gp120</shortName>
        </alternativeName>
    </component>
    <component>
        <recommendedName>
            <fullName evidence="33">Transmembrane protein gp41</fullName>
            <shortName evidence="33">TM</shortName>
        </recommendedName>
        <alternativeName>
            <fullName evidence="33">Glycoprotein 41</fullName>
            <shortName evidence="33">gp41</shortName>
        </alternativeName>
    </component>
</protein>
<keyword evidence="22 33" id="KW-1133">Transmembrane helix</keyword>
<evidence type="ECO:0000256" key="24">
    <source>
        <dbReference type="ARBA" id="ARBA00023054"/>
    </source>
</evidence>
<evidence type="ECO:0000256" key="29">
    <source>
        <dbReference type="ARBA" id="ARBA00023280"/>
    </source>
</evidence>
<evidence type="ECO:0000256" key="33">
    <source>
        <dbReference type="HAMAP-Rule" id="MF_04083"/>
    </source>
</evidence>
<dbReference type="InterPro" id="IPR000328">
    <property type="entry name" value="GP41-like"/>
</dbReference>
<feature type="domain" description="Human immunodeficiency virus 1 envelope glycoprotein Gp120" evidence="36">
    <location>
        <begin position="33"/>
        <end position="504"/>
    </location>
</feature>
<dbReference type="FunFam" id="2.170.40.20:FF:000001">
    <property type="entry name" value="Envelope glycoprotein gp160"/>
    <property type="match status" value="1"/>
</dbReference>
<feature type="region of interest" description="Fusion peptide" evidence="33">
    <location>
        <begin position="505"/>
        <end position="525"/>
    </location>
</feature>
<evidence type="ECO:0000313" key="39">
    <source>
        <dbReference type="Proteomes" id="UP000107628"/>
    </source>
</evidence>
<evidence type="ECO:0000256" key="28">
    <source>
        <dbReference type="ARBA" id="ARBA00023180"/>
    </source>
</evidence>
<feature type="disulfide bond" evidence="33">
    <location>
        <begin position="591"/>
        <end position="597"/>
    </location>
</feature>
<keyword evidence="10 33" id="KW-1165">Clathrin-mediated endocytosis of virus by host</keyword>
<evidence type="ECO:0000256" key="12">
    <source>
        <dbReference type="ARBA" id="ARBA00022595"/>
    </source>
</evidence>
<dbReference type="GO" id="GO:0019064">
    <property type="term" value="P:fusion of virus membrane with host plasma membrane"/>
    <property type="evidence" value="ECO:0007669"/>
    <property type="project" value="UniProtKB-UniRule"/>
</dbReference>
<dbReference type="GO" id="GO:0019031">
    <property type="term" value="C:viral envelope"/>
    <property type="evidence" value="ECO:0007669"/>
    <property type="project" value="UniProtKB-KW"/>
</dbReference>
<evidence type="ECO:0000256" key="20">
    <source>
        <dbReference type="ARBA" id="ARBA00022879"/>
    </source>
</evidence>
<dbReference type="SUPFAM" id="SSF56502">
    <property type="entry name" value="gp120 core"/>
    <property type="match status" value="2"/>
</dbReference>
<comment type="function">
    <text evidence="33">Transmembrane protein gp41: Acts as a class I viral fusion protein. Under the current model, the protein has at least 3 conformational states: pre-fusion native state, pre-hairpin intermediate state, and post-fusion hairpin state. During fusion of viral and target intracellular membranes, the coiled coil regions (heptad repeats) assume a trimer-of-hairpins structure, positioning the fusion peptide in close proximity to the C-terminal region of the ectodomain. The formation of this structure appears to drive apposition and subsequent fusion of viral and target cell membranes. Complete fusion occurs in host cell endosomes and is dynamin-dependent, however some lipid transfer might occur at the plasma membrane. The virus undergoes clathrin-dependent internalization long before endosomal fusion, thus minimizing the surface exposure of conserved viral epitopes during fusion and reducing the efficacy of inhibitors targeting these epitopes. Membranes fusion leads to delivery of the nucleocapsid into the cytoplasm.</text>
</comment>
<dbReference type="InterPro" id="IPR036377">
    <property type="entry name" value="Gp120_core_sf"/>
</dbReference>
<feature type="transmembrane region" description="Helical" evidence="34">
    <location>
        <begin position="671"/>
        <end position="698"/>
    </location>
</feature>
<evidence type="ECO:0000256" key="14">
    <source>
        <dbReference type="ARBA" id="ARBA00022692"/>
    </source>
</evidence>
<keyword evidence="8 33" id="KW-1170">Fusion of virus membrane with host endosomal membrane</keyword>
<keyword evidence="27 33" id="KW-1015">Disulfide bond</keyword>
<evidence type="ECO:0000256" key="32">
    <source>
        <dbReference type="ARBA" id="ARBA00062028"/>
    </source>
</evidence>
<feature type="disulfide bond" evidence="33">
    <location>
        <begin position="227"/>
        <end position="238"/>
    </location>
</feature>
<keyword evidence="23 33" id="KW-1039">Host endosome</keyword>
<evidence type="ECO:0000256" key="10">
    <source>
        <dbReference type="ARBA" id="ARBA00022570"/>
    </source>
</evidence>
<keyword evidence="9 33" id="KW-1032">Host cell membrane</keyword>
<keyword evidence="15 33" id="KW-0053">Apoptosis</keyword>
<dbReference type="GO" id="GO:0020002">
    <property type="term" value="C:host cell plasma membrane"/>
    <property type="evidence" value="ECO:0007669"/>
    <property type="project" value="UniProtKB-SubCell"/>
</dbReference>
<keyword evidence="7 33" id="KW-1168">Fusion of virus membrane with host membrane</keyword>
<feature type="region of interest" description="V2" evidence="33">
    <location>
        <begin position="156"/>
        <end position="195"/>
    </location>
</feature>
<keyword evidence="28 33" id="KW-0325">Glycoprotein</keyword>
<feature type="chain" id="PRO_5023358049" description="Transmembrane protein gp41" evidence="33">
    <location>
        <begin position="505"/>
        <end position="849"/>
    </location>
</feature>
<keyword evidence="11 33" id="KW-0945">Host-virus interaction</keyword>
<evidence type="ECO:0000256" key="17">
    <source>
        <dbReference type="ARBA" id="ARBA00022804"/>
    </source>
</evidence>
<accession>I6R576</accession>
<comment type="function">
    <text evidence="33">Surface protein gp120: Attaches the virus to the host lymphoid cell by binding to the primary receptor CD4. This interaction induces a structural rearrangement creating a high affinity binding site for a chemokine coreceptor like CXCR4 and/or CCR5. Acts as a ligand for CD209/DC-SIGN and CLEC4M/DC-SIGNR, which are respectively found on dendritic cells (DCs), and on endothelial cells of liver sinusoids and lymph node sinuses. These interactions allow capture of viral particles at mucosal surfaces by these cells and subsequent transmission to permissive cells. HIV subverts the migration properties of dendritic cells to gain access to CD4+ T-cells in lymph nodes. Virus transmission to permissive T-cells occurs either in trans (without DCs infection, through viral capture and transmission), or in cis (following DCs productive infection, through the usual CD4-gp120 interaction), thereby inducing a robust infection. In trans infection, bound virions remain infectious over days and it is proposed that they are not degraded, but protected in non-lysosomal acidic organelles within the DCs close to the cell membrane thus contributing to the viral infectious potential during DCs' migration from the periphery to the lymphoid tissues. On arrival at lymphoid tissues, intact virions recycle back to DCs' cell surface allowing virus transmission to CD4+ T-cells.</text>
</comment>
<dbReference type="Pfam" id="PF00516">
    <property type="entry name" value="GP120"/>
    <property type="match status" value="1"/>
</dbReference>
<evidence type="ECO:0000313" key="38">
    <source>
        <dbReference type="EMBL" id="AFM43934.1"/>
    </source>
</evidence>
<evidence type="ECO:0000256" key="35">
    <source>
        <dbReference type="SAM" id="MobiDB-lite"/>
    </source>
</evidence>
<evidence type="ECO:0000256" key="21">
    <source>
        <dbReference type="ARBA" id="ARBA00022890"/>
    </source>
</evidence>
<evidence type="ECO:0000256" key="11">
    <source>
        <dbReference type="ARBA" id="ARBA00022581"/>
    </source>
</evidence>
<feature type="region of interest" description="V1" evidence="33">
    <location>
        <begin position="130"/>
        <end position="155"/>
    </location>
</feature>
<feature type="disulfide bond" evidence="33">
    <location>
        <begin position="118"/>
        <end position="204"/>
    </location>
</feature>
<dbReference type="GO" id="GO:0016020">
    <property type="term" value="C:membrane"/>
    <property type="evidence" value="ECO:0007669"/>
    <property type="project" value="UniProtKB-UniRule"/>
</dbReference>
<feature type="short sequence motif" description="YXXL motif; contains endocytosis signal" evidence="33">
    <location>
        <begin position="705"/>
        <end position="708"/>
    </location>
</feature>
<evidence type="ECO:0000256" key="3">
    <source>
        <dbReference type="ARBA" id="ARBA00004505"/>
    </source>
</evidence>
<dbReference type="EMBL" id="JQ403024">
    <property type="protein sequence ID" value="AFM43934.1"/>
    <property type="molecule type" value="Genomic_RNA"/>
</dbReference>
<evidence type="ECO:0000256" key="22">
    <source>
        <dbReference type="ARBA" id="ARBA00022989"/>
    </source>
</evidence>
<comment type="subcellular location">
    <molecule>Transmembrane protein gp41</molecule>
    <subcellularLocation>
        <location evidence="33">Virion membrane</location>
        <topology evidence="33">Single-pass type I membrane protein</topology>
    </subcellularLocation>
    <subcellularLocation>
        <location evidence="33">Host cell membrane</location>
        <topology evidence="33">Single-pass type I membrane protein</topology>
    </subcellularLocation>
    <subcellularLocation>
        <location evidence="33">Host endosome membrane</location>
        <topology evidence="33">Single-pass type I membrane protein</topology>
    </subcellularLocation>
    <text evidence="33">It is probably concentrated at the site of budding and incorporated into the virions possibly by contacts between the cytoplasmic tail of Env and the N-terminus of Gag.</text>
</comment>
<comment type="domain">
    <text evidence="33">The CD4-binding region is targeted by the antibody b12.</text>
</comment>
<evidence type="ECO:0000256" key="2">
    <source>
        <dbReference type="ARBA" id="ARBA00004433"/>
    </source>
</evidence>
<feature type="disulfide bond" evidence="33">
    <location>
        <begin position="53"/>
        <end position="73"/>
    </location>
</feature>
<evidence type="ECO:0000256" key="15">
    <source>
        <dbReference type="ARBA" id="ARBA00022703"/>
    </source>
</evidence>
<dbReference type="Gene3D" id="1.10.287.210">
    <property type="match status" value="1"/>
</dbReference>
<keyword evidence="24 33" id="KW-0175">Coiled coil</keyword>
<feature type="disulfide bond" evidence="33">
    <location>
        <begin position="125"/>
        <end position="195"/>
    </location>
</feature>
<feature type="site" description="Cleavage; by host furin" evidence="33">
    <location>
        <begin position="504"/>
        <end position="505"/>
    </location>
</feature>
<comment type="PTM">
    <text evidence="33">Highly glycosylated by host. The high number of glycan on the protein is reffered to as 'glycan shield' because it contributes to hide protein sequence from adaptive immune system.</text>
</comment>
<keyword evidence="30 33" id="KW-0449">Lipoprotein</keyword>
<dbReference type="GO" id="GO:0055036">
    <property type="term" value="C:virion membrane"/>
    <property type="evidence" value="ECO:0007669"/>
    <property type="project" value="UniProtKB-SubCell"/>
</dbReference>
<evidence type="ECO:0000259" key="37">
    <source>
        <dbReference type="Pfam" id="PF00517"/>
    </source>
</evidence>
<evidence type="ECO:0000256" key="34">
    <source>
        <dbReference type="RuleBase" id="RU363095"/>
    </source>
</evidence>
<evidence type="ECO:0000256" key="26">
    <source>
        <dbReference type="ARBA" id="ARBA00023139"/>
    </source>
</evidence>
<keyword evidence="19 33" id="KW-1043">Host membrane</keyword>
<comment type="domain">
    <text evidence="33">The YXXL motif is involved in determining the exact site of viral release at the surface of infected mononuclear cells and promotes endocytosis. YXXL and di-leucine endocytosis motifs interact directly or indirectly with the clathrin adapter complexes, opperate independently, and their activities are not additive.</text>
</comment>
<organismHost>
    <name type="scientific">Homo sapiens</name>
    <name type="common">Human</name>
    <dbReference type="NCBI Taxonomy" id="9606"/>
</organismHost>
<dbReference type="InterPro" id="IPR037527">
    <property type="entry name" value="Gp160"/>
</dbReference>
<dbReference type="SUPFAM" id="SSF58069">
    <property type="entry name" value="Virus ectodomain"/>
    <property type="match status" value="1"/>
</dbReference>
<evidence type="ECO:0000256" key="9">
    <source>
        <dbReference type="ARBA" id="ARBA00022511"/>
    </source>
</evidence>
<keyword evidence="17 33" id="KW-1161">Viral attachment to host cell</keyword>
<comment type="domain">
    <text evidence="33">Some of the most genetically diverse regions of the viral genome are present in Env. They are called variable regions 1 through 5 (V1 through V5). Coreceptor usage of gp120 is determined mainly by the primary structure of the third variable region (V3) in the outer domain of gp120. The sequence of V3 determines which coreceptor, CCR5 and/or CXCR4 (corresponding to R5/macrophage, X4/T cell and R5X4/T cell and macrophage tropism), is used to trigger the fusion potential of the Env complex, and hence which cells the virus can infect. Binding to CCR5 involves a region adjacent in addition to V3.</text>
</comment>
<dbReference type="GO" id="GO:0039654">
    <property type="term" value="P:fusion of virus membrane with host endosome membrane"/>
    <property type="evidence" value="ECO:0007669"/>
    <property type="project" value="UniProtKB-UniRule"/>
</dbReference>
<feature type="domain" description="Retroviral envelope protein GP41-like" evidence="37">
    <location>
        <begin position="523"/>
        <end position="711"/>
    </location>
</feature>
<keyword evidence="26 33" id="KW-0564">Palmitate</keyword>
<feature type="disulfide bond" evidence="33">
    <location>
        <begin position="130"/>
        <end position="156"/>
    </location>
</feature>
<feature type="region of interest" description="Immunosuppression" evidence="33">
    <location>
        <begin position="567"/>
        <end position="585"/>
    </location>
</feature>
<evidence type="ECO:0000256" key="5">
    <source>
        <dbReference type="ARBA" id="ARBA00004578"/>
    </source>
</evidence>
<reference evidence="38 39" key="1">
    <citation type="journal article" date="2012" name="PLoS Pathog.">
        <title>Whole genome deep sequencing of HIV-1 reveals the impact of early minor variants upon immune recognition during acute infection.</title>
        <authorList>
            <person name="Henn M.R."/>
            <person name="Boutwell C.L."/>
            <person name="Charlebois P."/>
            <person name="Lennon N.J."/>
            <person name="Power K.A."/>
            <person name="Macalalad A.R."/>
            <person name="Berlin A.M."/>
            <person name="Malboeuf C.M."/>
            <person name="Ryan E.M."/>
            <person name="Gnerre S."/>
            <person name="Zody M.C."/>
            <person name="Erlich R.L."/>
            <person name="Green L.M."/>
            <person name="Berical A."/>
            <person name="Wang Y."/>
            <person name="Casali M."/>
            <person name="Streeck H."/>
            <person name="Bloom A.K."/>
            <person name="Dudek T."/>
            <person name="Tully D."/>
            <person name="Newman R."/>
            <person name="Axten K.L."/>
            <person name="Gladden A.D."/>
            <person name="Battis L."/>
            <person name="Kemper M."/>
            <person name="Zeng Q."/>
            <person name="Shea T.P."/>
            <person name="Gujja S."/>
            <person name="Zedlack C."/>
            <person name="Gasser O."/>
            <person name="Brander C."/>
            <person name="Hess C."/>
            <person name="Gunthard H.F."/>
            <person name="Brumme Z.L."/>
            <person name="Brumme C.J."/>
            <person name="Bazner S."/>
            <person name="Rychert J."/>
            <person name="Tinsley J.P."/>
            <person name="Mayer K.H."/>
            <person name="Rosenberg E."/>
            <person name="Pereyra F."/>
            <person name="Levin J.Z."/>
            <person name="Young S.K."/>
            <person name="Jessen H."/>
            <person name="Altfeld M."/>
            <person name="Birren B.W."/>
            <person name="Walker B.D."/>
            <person name="Allen T.M."/>
        </authorList>
    </citation>
    <scope>NUCLEOTIDE SEQUENCE [LARGE SCALE GENOMIC DNA]</scope>
    <source>
        <strain evidence="38">HIV/CH/BID-V3531/2001</strain>
    </source>
</reference>
<dbReference type="GO" id="GO:1903908">
    <property type="term" value="P:positive regulation of plasma membrane raft polarization"/>
    <property type="evidence" value="ECO:0007669"/>
    <property type="project" value="UniProtKB-UniRule"/>
</dbReference>
<name>I6R576_HV1</name>
<sequence>MKVKETRKNWQHLWKWGIMLLGMLMICSAKEQLWVTVYYGVPVWKEANTTLFCASDAKAYDTEVHNVWATHACVPTDPNPQEIVMENITEEFNVWKNNMVEQMHEDIVNLWDQSLKPCVKLTPLCVTLNCTDYVRNDNNTNNSSVLRMEPGEIKNCSFNITTNIRDKIQRTYALFYKLDVVPIDNENNSYRLISCNTSVITQACPKVSFQPIPIHYCAPAGFAILKCNEKGFSGKGECKNVSTVQCTHGIRPVVSTQLLLNGSLAEEEVVIRSENFTDNTKTIIVQLNKAVVINCTRPNNNTRKGIHIGPGSAFYTTGDIIGDIRQAHCNISEADWNNTLGQIAAKLKEKFNKTIVFNQSSGGDPEIVMHSFNCGGEFFYCNTTQLFNRDWNDTSTINSTENRNITLPCRIKQIINMWQEVGKAMYAPPIQGQIRCSSNITGLLLTRDGGNDNTTNTTEIFRPVGGNMRDNWRSELYKYKVVQIEPLGLAPTKAKRRVVQREKRAVTLGAMFLGFLGAAGSTMGAASMTLTVQARQLLSGIVQQQNNLLKAIEAQHHLLQLTVWGIKQLQARVLAVERYLKDQQLLGIWGCSGKLICTTAVPWNASWSNKSLDDIWNNMTWIQWEREIDNYTGLIYTLLEKSQNQQEKNEQELLELDKWASLWNWFSITKWLWYIKIFIMIVGGLIGLRIIFAVLSIVNRVRQGYSPLSLQTHLPATRGPDRPEGIEEEGGERDRDRSVRLVTGFLPLIWDDLRSLCLFSYRRLRDLLLIAKRIVELLGRRGWEVLKYWWNLLQYWSQELKNSAISLLNATAIVVAEGTDRIIEGVQRAFRAFIHIPVRIRQGLERALL</sequence>
<dbReference type="Gene3D" id="1.20.5.490">
    <property type="entry name" value="Single helix bin"/>
    <property type="match status" value="1"/>
</dbReference>
<gene>
    <name evidence="33 38" type="primary">env</name>
</gene>
<dbReference type="GO" id="GO:0075512">
    <property type="term" value="P:clathrin-dependent endocytosis of virus by host cell"/>
    <property type="evidence" value="ECO:0007669"/>
    <property type="project" value="UniProtKB-UniRule"/>
</dbReference>
<dbReference type="GO" id="GO:0005198">
    <property type="term" value="F:structural molecule activity"/>
    <property type="evidence" value="ECO:0007669"/>
    <property type="project" value="UniProtKB-UniRule"/>
</dbReference>
<dbReference type="GO" id="GO:0044175">
    <property type="term" value="C:host cell endosome membrane"/>
    <property type="evidence" value="ECO:0007669"/>
    <property type="project" value="UniProtKB-SubCell"/>
</dbReference>
<comment type="caution">
    <text evidence="33 34">Lacks conserved residue(s) required for the propagation of feature annotation.</text>
</comment>
<dbReference type="Pfam" id="PF00517">
    <property type="entry name" value="GP41"/>
    <property type="match status" value="1"/>
</dbReference>
<feature type="transmembrane region" description="Helical" evidence="34">
    <location>
        <begin position="12"/>
        <end position="29"/>
    </location>
</feature>
<evidence type="ECO:0000256" key="31">
    <source>
        <dbReference type="ARBA" id="ARBA00023296"/>
    </source>
</evidence>
<keyword evidence="21 33" id="KW-1164">Virus endocytosis by host</keyword>
<dbReference type="FunFam" id="2.170.40.20:FF:000003">
    <property type="entry name" value="Envelope glycoprotein gp160"/>
    <property type="match status" value="1"/>
</dbReference>
<evidence type="ECO:0000256" key="8">
    <source>
        <dbReference type="ARBA" id="ARBA00022510"/>
    </source>
</evidence>
<evidence type="ECO:0000256" key="19">
    <source>
        <dbReference type="ARBA" id="ARBA00022870"/>
    </source>
</evidence>
<feature type="lipid moiety-binding region" description="S-palmitoyl cysteine; by host" evidence="33">
    <location>
        <position position="757"/>
    </location>
</feature>
<dbReference type="InterPro" id="IPR000777">
    <property type="entry name" value="HIV1_Gp120"/>
</dbReference>
<evidence type="ECO:0000259" key="36">
    <source>
        <dbReference type="Pfam" id="PF00516"/>
    </source>
</evidence>
<evidence type="ECO:0000256" key="18">
    <source>
        <dbReference type="ARBA" id="ARBA00022844"/>
    </source>
</evidence>
<comment type="domain">
    <text evidence="33 34">The 17 amino acids long immunosuppressive region is present in many retroviral envelope proteins. Synthetic peptides derived from this relatively conserved sequence inhibit immune function in vitro and in vivo.</text>
</comment>
<dbReference type="GO" id="GO:0019082">
    <property type="term" value="P:viral protein processing"/>
    <property type="evidence" value="ECO:0007669"/>
    <property type="project" value="UniProtKB-UniRule"/>
</dbReference>
<dbReference type="CDD" id="cd09909">
    <property type="entry name" value="HIV-1-like_HR1-HR2"/>
    <property type="match status" value="1"/>
</dbReference>
<keyword evidence="14 33" id="KW-0812">Transmembrane</keyword>
<dbReference type="FunFam" id="1.10.287.210:FF:000001">
    <property type="entry name" value="Envelope glycoprotein gp160"/>
    <property type="match status" value="1"/>
</dbReference>
<dbReference type="Proteomes" id="UP000107628">
    <property type="component" value="Genome"/>
</dbReference>
<feature type="region of interest" description="MPER; binding to GalCer" evidence="33">
    <location>
        <begin position="655"/>
        <end position="676"/>
    </location>
</feature>
<dbReference type="FunFam" id="1.20.5.490:FF:000001">
    <property type="entry name" value="Envelope glycoprotein gp160"/>
    <property type="match status" value="1"/>
</dbReference>
<proteinExistence type="inferred from homology"/>
<comment type="miscellaneous">
    <text evidence="33">Inhibitors targeting HIV-1 viral envelope proteins are used as antiretroviral drugs. Attachment of virions to the cell surface via non-specific interactions and CD4 binding can be blocked by inhibitors that include cyanovirin-N, cyclotriazadisulfonamide analogs, PRO 2000, TNX 355 and PRO 542. In addition, BMS 806 can block CD4-induced conformational changes. Env interactions with the coreceptor molecules can be targeted by CCR5 antagonists including SCH-D, maraviroc (UK 427857) and aplaviroc (GW 873140), and the CXCR4 antagonist AMD 070. Fusion of viral and cellular membranes can be inhibited by peptides such as enfuvirtide and tifuvirtide (T 1249). Resistance to inhibitors associated with mutations in Env are observed. Most of the time, single mutations confer only a modest reduction in drug susceptibility. Combination of several mutations is usually required to develop a high-level drug resistance.</text>
</comment>
<dbReference type="GO" id="GO:0019062">
    <property type="term" value="P:virion attachment to host cell"/>
    <property type="evidence" value="ECO:0007669"/>
    <property type="project" value="UniProtKB-UniRule"/>
</dbReference>
<feature type="region of interest" description="CD4-binding loop" evidence="33">
    <location>
        <begin position="360"/>
        <end position="370"/>
    </location>
</feature>
<evidence type="ECO:0000256" key="4">
    <source>
        <dbReference type="ARBA" id="ARBA00004563"/>
    </source>
</evidence>
<comment type="function">
    <text evidence="33">Envelope glycoprotein gp160: Oligomerizes in the host endoplasmic reticulum into predominantly trimers. In a second time, gp160 transits in the host Golgi, where glycosylation is completed. The precursor is then proteolytically cleaved in the trans-Golgi and thereby activated by cellular furin or furin-like proteases to produce gp120 and gp41.</text>
</comment>
<feature type="topological domain" description="Cytoplasmic" evidence="33">
    <location>
        <begin position="699"/>
        <end position="849"/>
    </location>
</feature>
<dbReference type="GO" id="GO:1903911">
    <property type="term" value="P:positive regulation of receptor clustering"/>
    <property type="evidence" value="ECO:0007669"/>
    <property type="project" value="UniProtKB-UniRule"/>
</dbReference>
<evidence type="ECO:0000256" key="7">
    <source>
        <dbReference type="ARBA" id="ARBA00022506"/>
    </source>
</evidence>
<comment type="subcellular location">
    <molecule>Surface protein gp120</molecule>
    <subcellularLocation>
        <location evidence="33">Virion membrane</location>
        <topology evidence="33">Peripheral membrane protein</topology>
    </subcellularLocation>
    <subcellularLocation>
        <location evidence="33">Host cell membrane</location>
        <topology evidence="33">Peripheral membrane protein</topology>
    </subcellularLocation>
    <subcellularLocation>
        <location evidence="33">Host endosome membrane</location>
        <topology evidence="33">Single-pass type I membrane protein</topology>
    </subcellularLocation>
    <text evidence="33">The surface protein is not anchored to the viral envelope, but associates with the extravirion surface through its binding to TM. It is probably concentrated at the site of budding and incorporated into the virions possibly by contacts between the cytoplasmic tail of Env and the N-terminus of Gag.</text>
</comment>
<evidence type="ECO:0000256" key="23">
    <source>
        <dbReference type="ARBA" id="ARBA00023046"/>
    </source>
</evidence>
<feature type="transmembrane region" description="Helical" evidence="34">
    <location>
        <begin position="505"/>
        <end position="528"/>
    </location>
</feature>
<comment type="similarity">
    <text evidence="33">Belongs to the HIV-1 env protein family.</text>
</comment>
<feature type="short sequence motif" description="Di-leucine internalization motif" evidence="33">
    <location>
        <begin position="848"/>
        <end position="849"/>
    </location>
</feature>
<keyword evidence="12 33" id="KW-1162">Viral penetration into host cytoplasm</keyword>
<evidence type="ECO:0000256" key="16">
    <source>
        <dbReference type="ARBA" id="ARBA00022729"/>
    </source>
</evidence>
<keyword evidence="16 33" id="KW-0732">Signal</keyword>
<keyword evidence="18 33" id="KW-0946">Virion</keyword>
<comment type="PTM">
    <text evidence="33">Specific enzymatic cleavages in vivo yield mature proteins. Envelope glycoproteins are synthesized as a inactive precursor that is heavily N-glycosylated and processed likely by host cell furin in the Golgi to yield the mature SU and TM proteins. The cleavage site between SU and TM requires the minimal sequence [KR]-X-[KR]-R. About 2 of the 9 disulfide bonds of gp41 are reduced by P4HB/PDI, following binding to CD4 receptor.</text>
</comment>
<keyword evidence="29 33" id="KW-0899">Viral immunoevasion</keyword>
<dbReference type="HAMAP" id="MF_04083">
    <property type="entry name" value="HIV_ENV"/>
    <property type="match status" value="1"/>
</dbReference>
<feature type="coiled-coil region" evidence="33">
    <location>
        <begin position="626"/>
        <end position="660"/>
    </location>
</feature>
<comment type="miscellaneous">
    <text evidence="33">HIV-1 lineages are divided in three main groups, M (for Major), O (for Outlier), and N (for New, or Non-M, Non-O). The vast majority of strains found worldwide belong to the group M. Group O seems to be endemic to and largely confined to Cameroon and neighboring countries in West Central Africa, where these viruses represent a small minority of HIV-1 strains. The group N is represented by a limited number of isolates from Cameroonian persons. The group M is further subdivided in 9 clades or subtypes (A to D, F to H, J and K).</text>
</comment>
<evidence type="ECO:0000256" key="25">
    <source>
        <dbReference type="ARBA" id="ARBA00023136"/>
    </source>
</evidence>
<feature type="region of interest" description="Disordered" evidence="35">
    <location>
        <begin position="712"/>
        <end position="735"/>
    </location>
</feature>
<evidence type="ECO:0000256" key="27">
    <source>
        <dbReference type="ARBA" id="ARBA00023157"/>
    </source>
</evidence>
<feature type="disulfide bond" evidence="33">
    <location>
        <begin position="217"/>
        <end position="246"/>
    </location>
</feature>